<dbReference type="HOGENOM" id="CLU_1305547_0_0_1"/>
<protein>
    <submittedName>
        <fullName evidence="2">Uncharacterized protein</fullName>
    </submittedName>
</protein>
<accession>A0A0C9VBL6</accession>
<sequence length="211" mass="25038">MGRPKKYETDGERRRAQQKQKHEWATRNQEYVRKQALRRYHSQKHLKPPRKYVKPKYSRAPLLPASRIKHIRRPCLHLNHETNLNRAMTALWKRATHDFFEHDGSTVLVHLYSHFIQVAHTHQGEEGVNMLNDLHLHVVDATKEAARICEEATRRDPGCIGEAFRCAKSLCRNIECVEKFYWESLVWYKSVGLEILQKKVFEGALVWTFWL</sequence>
<gene>
    <name evidence="2" type="ORF">M422DRAFT_263088</name>
</gene>
<evidence type="ECO:0000313" key="3">
    <source>
        <dbReference type="Proteomes" id="UP000054279"/>
    </source>
</evidence>
<keyword evidence="3" id="KW-1185">Reference proteome</keyword>
<organism evidence="2 3">
    <name type="scientific">Sphaerobolus stellatus (strain SS14)</name>
    <dbReference type="NCBI Taxonomy" id="990650"/>
    <lineage>
        <taxon>Eukaryota</taxon>
        <taxon>Fungi</taxon>
        <taxon>Dikarya</taxon>
        <taxon>Basidiomycota</taxon>
        <taxon>Agaricomycotina</taxon>
        <taxon>Agaricomycetes</taxon>
        <taxon>Phallomycetidae</taxon>
        <taxon>Geastrales</taxon>
        <taxon>Sphaerobolaceae</taxon>
        <taxon>Sphaerobolus</taxon>
    </lineage>
</organism>
<dbReference type="EMBL" id="KN837196">
    <property type="protein sequence ID" value="KIJ34731.1"/>
    <property type="molecule type" value="Genomic_DNA"/>
</dbReference>
<dbReference type="Proteomes" id="UP000054279">
    <property type="component" value="Unassembled WGS sequence"/>
</dbReference>
<dbReference type="AlphaFoldDB" id="A0A0C9VBL6"/>
<evidence type="ECO:0000313" key="2">
    <source>
        <dbReference type="EMBL" id="KIJ34731.1"/>
    </source>
</evidence>
<reference evidence="2 3" key="1">
    <citation type="submission" date="2014-06" db="EMBL/GenBank/DDBJ databases">
        <title>Evolutionary Origins and Diversification of the Mycorrhizal Mutualists.</title>
        <authorList>
            <consortium name="DOE Joint Genome Institute"/>
            <consortium name="Mycorrhizal Genomics Consortium"/>
            <person name="Kohler A."/>
            <person name="Kuo A."/>
            <person name="Nagy L.G."/>
            <person name="Floudas D."/>
            <person name="Copeland A."/>
            <person name="Barry K.W."/>
            <person name="Cichocki N."/>
            <person name="Veneault-Fourrey C."/>
            <person name="LaButti K."/>
            <person name="Lindquist E.A."/>
            <person name="Lipzen A."/>
            <person name="Lundell T."/>
            <person name="Morin E."/>
            <person name="Murat C."/>
            <person name="Riley R."/>
            <person name="Ohm R."/>
            <person name="Sun H."/>
            <person name="Tunlid A."/>
            <person name="Henrissat B."/>
            <person name="Grigoriev I.V."/>
            <person name="Hibbett D.S."/>
            <person name="Martin F."/>
        </authorList>
    </citation>
    <scope>NUCLEOTIDE SEQUENCE [LARGE SCALE GENOMIC DNA]</scope>
    <source>
        <strain evidence="2 3">SS14</strain>
    </source>
</reference>
<name>A0A0C9VBL6_SPHS4</name>
<feature type="region of interest" description="Disordered" evidence="1">
    <location>
        <begin position="1"/>
        <end position="30"/>
    </location>
</feature>
<evidence type="ECO:0000256" key="1">
    <source>
        <dbReference type="SAM" id="MobiDB-lite"/>
    </source>
</evidence>
<proteinExistence type="predicted"/>